<dbReference type="PANTHER" id="PTHR30349:SF64">
    <property type="entry name" value="PROPHAGE INTEGRASE INTD-RELATED"/>
    <property type="match status" value="1"/>
</dbReference>
<dbReference type="NCBIfam" id="TIGR02249">
    <property type="entry name" value="integrase_gron"/>
    <property type="match status" value="1"/>
</dbReference>
<protein>
    <recommendedName>
        <fullName evidence="3">Tyr recombinase domain-containing protein</fullName>
    </recommendedName>
</protein>
<dbReference type="PANTHER" id="PTHR30349">
    <property type="entry name" value="PHAGE INTEGRASE-RELATED"/>
    <property type="match status" value="1"/>
</dbReference>
<dbReference type="SUPFAM" id="SSF56349">
    <property type="entry name" value="DNA breaking-rejoining enzymes"/>
    <property type="match status" value="1"/>
</dbReference>
<comment type="caution">
    <text evidence="4">The sequence shown here is derived from an EMBL/GenBank/DDBJ whole genome shotgun (WGS) entry which is preliminary data.</text>
</comment>
<dbReference type="InterPro" id="IPR011010">
    <property type="entry name" value="DNA_brk_join_enz"/>
</dbReference>
<dbReference type="Pfam" id="PF00589">
    <property type="entry name" value="Phage_integrase"/>
    <property type="match status" value="1"/>
</dbReference>
<evidence type="ECO:0000313" key="4">
    <source>
        <dbReference type="EMBL" id="MBE0359152.1"/>
    </source>
</evidence>
<dbReference type="PROSITE" id="PS51898">
    <property type="entry name" value="TYR_RECOMBINASE"/>
    <property type="match status" value="1"/>
</dbReference>
<reference evidence="4 5" key="1">
    <citation type="submission" date="2015-06" db="EMBL/GenBank/DDBJ databases">
        <title>Genome sequence of Pseudoalteromonas aliena.</title>
        <authorList>
            <person name="Xie B.-B."/>
            <person name="Rong J.-C."/>
            <person name="Qin Q.-L."/>
            <person name="Zhang Y.-Z."/>
        </authorList>
    </citation>
    <scope>NUCLEOTIDE SEQUENCE [LARGE SCALE GENOMIC DNA]</scope>
    <source>
        <strain evidence="4 5">SW19</strain>
    </source>
</reference>
<organism evidence="4 5">
    <name type="scientific">Pseudoalteromonas aliena SW19</name>
    <dbReference type="NCBI Taxonomy" id="1314866"/>
    <lineage>
        <taxon>Bacteria</taxon>
        <taxon>Pseudomonadati</taxon>
        <taxon>Pseudomonadota</taxon>
        <taxon>Gammaproteobacteria</taxon>
        <taxon>Alteromonadales</taxon>
        <taxon>Pseudoalteromonadaceae</taxon>
        <taxon>Pseudoalteromonas</taxon>
    </lineage>
</organism>
<keyword evidence="1" id="KW-0229">DNA integration</keyword>
<dbReference type="InterPro" id="IPR011946">
    <property type="entry name" value="Integrase_integron-type"/>
</dbReference>
<dbReference type="Gene3D" id="1.10.443.10">
    <property type="entry name" value="Intergrase catalytic core"/>
    <property type="match status" value="1"/>
</dbReference>
<keyword evidence="5" id="KW-1185">Reference proteome</keyword>
<dbReference type="InterPro" id="IPR002104">
    <property type="entry name" value="Integrase_catalytic"/>
</dbReference>
<accession>A0ABR9DXT2</accession>
<evidence type="ECO:0000313" key="5">
    <source>
        <dbReference type="Proteomes" id="UP000648482"/>
    </source>
</evidence>
<name>A0ABR9DXT2_9GAMM</name>
<dbReference type="InterPro" id="IPR050090">
    <property type="entry name" value="Tyrosine_recombinase_XerCD"/>
</dbReference>
<dbReference type="InterPro" id="IPR013762">
    <property type="entry name" value="Integrase-like_cat_sf"/>
</dbReference>
<dbReference type="EMBL" id="AQGU01000025">
    <property type="protein sequence ID" value="MBE0359152.1"/>
    <property type="molecule type" value="Genomic_DNA"/>
</dbReference>
<evidence type="ECO:0000256" key="2">
    <source>
        <dbReference type="ARBA" id="ARBA00023172"/>
    </source>
</evidence>
<sequence>MSFLYKHIIKNELSLNLNFARSKKQAKLPVVMTPEEVKMLMAHLNKRYYLIAALMYGSGLRVMEAVQLRVKDIDFDYKCIQVWNGKGNKHRIVTLATELISMLRTQILNVDDYLKLDLNNTKYAGAWMPYALTKKYPSAAKTLAWQYLFPSHMLSSDPQSGEIRRHHFHHSCIRKEVKKAVQKSGLTKIITPHTLRHSFATHLLQNGADIRTVQTQLGHSDVRTTQIYTHVLQQGANGVVSPFSRL</sequence>
<dbReference type="Proteomes" id="UP000648482">
    <property type="component" value="Unassembled WGS sequence"/>
</dbReference>
<feature type="domain" description="Tyr recombinase" evidence="3">
    <location>
        <begin position="27"/>
        <end position="241"/>
    </location>
</feature>
<keyword evidence="2" id="KW-0233">DNA recombination</keyword>
<evidence type="ECO:0000256" key="1">
    <source>
        <dbReference type="ARBA" id="ARBA00022908"/>
    </source>
</evidence>
<proteinExistence type="predicted"/>
<evidence type="ECO:0000259" key="3">
    <source>
        <dbReference type="PROSITE" id="PS51898"/>
    </source>
</evidence>
<gene>
    <name evidence="4" type="ORF">PALI_a0368</name>
</gene>